<accession>A0A6J5PZN1</accession>
<dbReference type="EMBL" id="LR796937">
    <property type="protein sequence ID" value="CAB4176592.1"/>
    <property type="molecule type" value="Genomic_DNA"/>
</dbReference>
<name>A0A6J5PZN1_9CAUD</name>
<evidence type="ECO:0000313" key="1">
    <source>
        <dbReference type="EMBL" id="CAB4176592.1"/>
    </source>
</evidence>
<reference evidence="1" key="1">
    <citation type="submission" date="2020-05" db="EMBL/GenBank/DDBJ databases">
        <authorList>
            <person name="Chiriac C."/>
            <person name="Salcher M."/>
            <person name="Ghai R."/>
            <person name="Kavagutti S V."/>
        </authorList>
    </citation>
    <scope>NUCLEOTIDE SEQUENCE</scope>
</reference>
<organism evidence="1">
    <name type="scientific">uncultured Caudovirales phage</name>
    <dbReference type="NCBI Taxonomy" id="2100421"/>
    <lineage>
        <taxon>Viruses</taxon>
        <taxon>Duplodnaviria</taxon>
        <taxon>Heunggongvirae</taxon>
        <taxon>Uroviricota</taxon>
        <taxon>Caudoviricetes</taxon>
        <taxon>Peduoviridae</taxon>
        <taxon>Maltschvirus</taxon>
        <taxon>Maltschvirus maltsch</taxon>
    </lineage>
</organism>
<gene>
    <name evidence="1" type="ORF">UFOVP978_45</name>
</gene>
<protein>
    <submittedName>
        <fullName evidence="1">Uncharacterized protein</fullName>
    </submittedName>
</protein>
<proteinExistence type="predicted"/>
<sequence>MTNLTEGTLKVFIRYAEDAGNWGGSPLIDDWKNPAVKGHLTDLKKKGLIFTEKSDGCLWLYFTEKGDALALEHGINIAINRW</sequence>